<dbReference type="GO" id="GO:0001405">
    <property type="term" value="C:PAM complex, Tim23 associated import motor"/>
    <property type="evidence" value="ECO:0007669"/>
    <property type="project" value="UniProtKB-UniRule"/>
</dbReference>
<dbReference type="AlphaFoldDB" id="A0AAV5RER0"/>
<keyword evidence="8 12" id="KW-1133">Transmembrane helix</keyword>
<comment type="similarity">
    <text evidence="2 12">Belongs to the PAM17 family.</text>
</comment>
<evidence type="ECO:0000256" key="10">
    <source>
        <dbReference type="ARBA" id="ARBA00023128"/>
    </source>
</evidence>
<keyword evidence="9 12" id="KW-0811">Translocation</keyword>
<dbReference type="PANTHER" id="PTHR28021">
    <property type="entry name" value="PRESEQUENCE TRANSLOCATED-ASSOCIATED MOTOR SUBUNIT PAM17, MITOCHONDRIAL"/>
    <property type="match status" value="1"/>
</dbReference>
<keyword evidence="11 12" id="KW-0472">Membrane</keyword>
<evidence type="ECO:0000256" key="3">
    <source>
        <dbReference type="ARBA" id="ARBA00022448"/>
    </source>
</evidence>
<gene>
    <name evidence="13" type="ORF">DASB73_008530</name>
</gene>
<evidence type="ECO:0000256" key="7">
    <source>
        <dbReference type="ARBA" id="ARBA00022946"/>
    </source>
</evidence>
<keyword evidence="4 12" id="KW-0812">Transmembrane</keyword>
<evidence type="ECO:0000256" key="8">
    <source>
        <dbReference type="ARBA" id="ARBA00022989"/>
    </source>
</evidence>
<evidence type="ECO:0000256" key="6">
    <source>
        <dbReference type="ARBA" id="ARBA00022927"/>
    </source>
</evidence>
<comment type="subunit">
    <text evidence="12">Component of the PAM complex.</text>
</comment>
<dbReference type="Pfam" id="PF08566">
    <property type="entry name" value="Pam17"/>
    <property type="match status" value="1"/>
</dbReference>
<dbReference type="Proteomes" id="UP001362899">
    <property type="component" value="Unassembled WGS sequence"/>
</dbReference>
<dbReference type="GO" id="GO:0030150">
    <property type="term" value="P:protein import into mitochondrial matrix"/>
    <property type="evidence" value="ECO:0007669"/>
    <property type="project" value="UniProtKB-UniRule"/>
</dbReference>
<keyword evidence="7" id="KW-0809">Transit peptide</keyword>
<comment type="function">
    <text evidence="12">Component of the PAM complex, a complex required for the translocation of transit peptide-containing proteins from the inner membrane into the mitochondrial matrix in an ATP-dependent manner.</text>
</comment>
<name>A0AAV5RER0_STABA</name>
<organism evidence="13 14">
    <name type="scientific">Starmerella bacillaris</name>
    <name type="common">Yeast</name>
    <name type="synonym">Candida zemplinina</name>
    <dbReference type="NCBI Taxonomy" id="1247836"/>
    <lineage>
        <taxon>Eukaryota</taxon>
        <taxon>Fungi</taxon>
        <taxon>Dikarya</taxon>
        <taxon>Ascomycota</taxon>
        <taxon>Saccharomycotina</taxon>
        <taxon>Dipodascomycetes</taxon>
        <taxon>Dipodascales</taxon>
        <taxon>Trichomonascaceae</taxon>
        <taxon>Starmerella</taxon>
    </lineage>
</organism>
<feature type="transmembrane region" description="Helical" evidence="12">
    <location>
        <begin position="114"/>
        <end position="137"/>
    </location>
</feature>
<evidence type="ECO:0000256" key="5">
    <source>
        <dbReference type="ARBA" id="ARBA00022792"/>
    </source>
</evidence>
<feature type="transmembrane region" description="Helical" evidence="12">
    <location>
        <begin position="73"/>
        <end position="94"/>
    </location>
</feature>
<evidence type="ECO:0000256" key="4">
    <source>
        <dbReference type="ARBA" id="ARBA00022692"/>
    </source>
</evidence>
<keyword evidence="6 12" id="KW-0653">Protein transport</keyword>
<keyword evidence="10 12" id="KW-0496">Mitochondrion</keyword>
<keyword evidence="3 12" id="KW-0813">Transport</keyword>
<comment type="caution">
    <text evidence="13">The sequence shown here is derived from an EMBL/GenBank/DDBJ whole genome shotgun (WGS) entry which is preliminary data.</text>
</comment>
<accession>A0AAV5RER0</accession>
<sequence>MLRLPVSRIGLSLGFSAAKYSFLPKIGSHVPLATRCKPRLGLRLLNTGSKQVQHGPATMPWNEFFKLRRRRNVVGTVTSIASAVLAASLAFNYFANLVIDFNKRVMGVEIQWIYMGAIVLSGFFGWLVGPMFGNQLFKWSIGSRRHAFDKMDDIFLRHVVRNRPDPSRNNVNYNPLSDFYGEKISSIRDYRHWLREGRLFTKKSEKFL</sequence>
<evidence type="ECO:0000256" key="2">
    <source>
        <dbReference type="ARBA" id="ARBA00006837"/>
    </source>
</evidence>
<keyword evidence="5 12" id="KW-0999">Mitochondrion inner membrane</keyword>
<evidence type="ECO:0000256" key="9">
    <source>
        <dbReference type="ARBA" id="ARBA00023010"/>
    </source>
</evidence>
<evidence type="ECO:0000313" key="13">
    <source>
        <dbReference type="EMBL" id="GMM49895.1"/>
    </source>
</evidence>
<evidence type="ECO:0000256" key="1">
    <source>
        <dbReference type="ARBA" id="ARBA00004448"/>
    </source>
</evidence>
<dbReference type="EMBL" id="BTGC01000003">
    <property type="protein sequence ID" value="GMM49895.1"/>
    <property type="molecule type" value="Genomic_DNA"/>
</dbReference>
<proteinExistence type="inferred from homology"/>
<protein>
    <recommendedName>
        <fullName evidence="12">Presequence translocated-associated motor subunit PAM17</fullName>
    </recommendedName>
</protein>
<keyword evidence="14" id="KW-1185">Reference proteome</keyword>
<reference evidence="13 14" key="1">
    <citation type="journal article" date="2023" name="Elife">
        <title>Identification of key yeast species and microbe-microbe interactions impacting larval growth of Drosophila in the wild.</title>
        <authorList>
            <person name="Mure A."/>
            <person name="Sugiura Y."/>
            <person name="Maeda R."/>
            <person name="Honda K."/>
            <person name="Sakurai N."/>
            <person name="Takahashi Y."/>
            <person name="Watada M."/>
            <person name="Katoh T."/>
            <person name="Gotoh A."/>
            <person name="Gotoh Y."/>
            <person name="Taniguchi I."/>
            <person name="Nakamura K."/>
            <person name="Hayashi T."/>
            <person name="Katayama T."/>
            <person name="Uemura T."/>
            <person name="Hattori Y."/>
        </authorList>
    </citation>
    <scope>NUCLEOTIDE SEQUENCE [LARGE SCALE GENOMIC DNA]</scope>
    <source>
        <strain evidence="13 14">SB-73</strain>
    </source>
</reference>
<dbReference type="PANTHER" id="PTHR28021:SF1">
    <property type="entry name" value="PRESEQUENCE TRANSLOCATED-ASSOCIATED MOTOR SUBUNIT PAM17, MITOCHONDRIAL"/>
    <property type="match status" value="1"/>
</dbReference>
<evidence type="ECO:0000256" key="12">
    <source>
        <dbReference type="RuleBase" id="RU367146"/>
    </source>
</evidence>
<dbReference type="InterPro" id="IPR013875">
    <property type="entry name" value="Pam17"/>
</dbReference>
<comment type="subcellular location">
    <subcellularLocation>
        <location evidence="1 12">Mitochondrion inner membrane</location>
        <topology evidence="1 12">Multi-pass membrane protein</topology>
    </subcellularLocation>
</comment>
<evidence type="ECO:0000256" key="11">
    <source>
        <dbReference type="ARBA" id="ARBA00023136"/>
    </source>
</evidence>
<evidence type="ECO:0000313" key="14">
    <source>
        <dbReference type="Proteomes" id="UP001362899"/>
    </source>
</evidence>